<evidence type="ECO:0000313" key="1">
    <source>
        <dbReference type="EMBL" id="RDI44861.1"/>
    </source>
</evidence>
<sequence length="70" mass="7876">MDNLDLKQAVEDFDQAIVELLRASGWLYHVHRTAARDSAVPPALLAEVRSRLEAVTLREGVFDHLYDEAA</sequence>
<evidence type="ECO:0000313" key="2">
    <source>
        <dbReference type="Proteomes" id="UP000255355"/>
    </source>
</evidence>
<organism evidence="1 2">
    <name type="scientific">Nocardia mexicana</name>
    <dbReference type="NCBI Taxonomy" id="279262"/>
    <lineage>
        <taxon>Bacteria</taxon>
        <taxon>Bacillati</taxon>
        <taxon>Actinomycetota</taxon>
        <taxon>Actinomycetes</taxon>
        <taxon>Mycobacteriales</taxon>
        <taxon>Nocardiaceae</taxon>
        <taxon>Nocardia</taxon>
    </lineage>
</organism>
<dbReference type="AlphaFoldDB" id="A0A370GMG8"/>
<keyword evidence="2" id="KW-1185">Reference proteome</keyword>
<reference evidence="1 2" key="1">
    <citation type="submission" date="2018-07" db="EMBL/GenBank/DDBJ databases">
        <title>Genomic Encyclopedia of Type Strains, Phase IV (KMG-IV): sequencing the most valuable type-strain genomes for metagenomic binning, comparative biology and taxonomic classification.</title>
        <authorList>
            <person name="Goeker M."/>
        </authorList>
    </citation>
    <scope>NUCLEOTIDE SEQUENCE [LARGE SCALE GENOMIC DNA]</scope>
    <source>
        <strain evidence="1 2">DSM 44952</strain>
    </source>
</reference>
<dbReference type="RefSeq" id="WP_068031493.1">
    <property type="nucleotide sequence ID" value="NZ_QQAZ01000015.1"/>
</dbReference>
<gene>
    <name evidence="1" type="ORF">DFR68_11513</name>
</gene>
<name>A0A370GMG8_9NOCA</name>
<dbReference type="STRING" id="1210089.GCA_001613165_07540"/>
<dbReference type="OrthoDB" id="4561804at2"/>
<proteinExistence type="predicted"/>
<dbReference type="Proteomes" id="UP000255355">
    <property type="component" value="Unassembled WGS sequence"/>
</dbReference>
<comment type="caution">
    <text evidence="1">The sequence shown here is derived from an EMBL/GenBank/DDBJ whole genome shotgun (WGS) entry which is preliminary data.</text>
</comment>
<protein>
    <submittedName>
        <fullName evidence="1">Uncharacterized protein</fullName>
    </submittedName>
</protein>
<dbReference type="EMBL" id="QQAZ01000015">
    <property type="protein sequence ID" value="RDI44861.1"/>
    <property type="molecule type" value="Genomic_DNA"/>
</dbReference>
<accession>A0A370GMG8</accession>